<comment type="function">
    <text evidence="7">Hydrolyzes ribosome-free peptidyl-tRNAs (with 1 or more amino acids incorporated), which drop off the ribosome during protein synthesis, or as a result of ribosome stalling.</text>
</comment>
<feature type="site" description="Discriminates between blocked and unblocked aminoacyl-tRNA" evidence="7">
    <location>
        <position position="8"/>
    </location>
</feature>
<dbReference type="GO" id="GO:0004045">
    <property type="term" value="F:peptidyl-tRNA hydrolase activity"/>
    <property type="evidence" value="ECO:0007669"/>
    <property type="project" value="UniProtKB-UniRule"/>
</dbReference>
<evidence type="ECO:0000256" key="3">
    <source>
        <dbReference type="ARBA" id="ARBA00022801"/>
    </source>
</evidence>
<dbReference type="GO" id="GO:0000049">
    <property type="term" value="F:tRNA binding"/>
    <property type="evidence" value="ECO:0007669"/>
    <property type="project" value="UniProtKB-UniRule"/>
</dbReference>
<name>A0A1G6YWG0_9BACT</name>
<evidence type="ECO:0000256" key="6">
    <source>
        <dbReference type="ARBA" id="ARBA00050038"/>
    </source>
</evidence>
<sequence>MLIVGLGNPGDRYAQTRHNIGFMVVDQLGERWQLSLNKKGHQAFWGQGRRQAEPVILLKPQTFMNLSGASVASACKAFGCDPGQLLVVHDDLDLPFGQLRIKQGGGHGGHNGLRHIIKVLGTSDFLRLRLGIGRPGEGEEVVAYVLRAFTAEQKQQVVPLLQRASEAIEAIVDMGVARAMCAFNGQNSIGN</sequence>
<dbReference type="PANTHER" id="PTHR17224">
    <property type="entry name" value="PEPTIDYL-TRNA HYDROLASE"/>
    <property type="match status" value="1"/>
</dbReference>
<dbReference type="RefSeq" id="WP_092076224.1">
    <property type="nucleotide sequence ID" value="NZ_FNAQ01000002.1"/>
</dbReference>
<evidence type="ECO:0000256" key="9">
    <source>
        <dbReference type="RuleBase" id="RU004320"/>
    </source>
</evidence>
<feature type="binding site" evidence="7">
    <location>
        <position position="111"/>
    </location>
    <ligand>
        <name>tRNA</name>
        <dbReference type="ChEBI" id="CHEBI:17843"/>
    </ligand>
</feature>
<comment type="function">
    <text evidence="7">Catalyzes the release of premature peptidyl moieties from peptidyl-tRNA molecules trapped in stalled 50S ribosomal subunits, and thus maintains levels of free tRNAs and 50S ribosomes.</text>
</comment>
<evidence type="ECO:0000256" key="2">
    <source>
        <dbReference type="ARBA" id="ARBA00022555"/>
    </source>
</evidence>
<evidence type="ECO:0000256" key="1">
    <source>
        <dbReference type="ARBA" id="ARBA00013260"/>
    </source>
</evidence>
<comment type="subcellular location">
    <subcellularLocation>
        <location evidence="7">Cytoplasm</location>
    </subcellularLocation>
</comment>
<accession>A0A1G6YWG0</accession>
<dbReference type="PROSITE" id="PS01195">
    <property type="entry name" value="PEPT_TRNA_HYDROL_1"/>
    <property type="match status" value="1"/>
</dbReference>
<dbReference type="GO" id="GO:0006515">
    <property type="term" value="P:protein quality control for misfolded or incompletely synthesized proteins"/>
    <property type="evidence" value="ECO:0007669"/>
    <property type="project" value="UniProtKB-UniRule"/>
</dbReference>
<keyword evidence="11" id="KW-1185">Reference proteome</keyword>
<proteinExistence type="inferred from homology"/>
<reference evidence="11" key="1">
    <citation type="submission" date="2016-10" db="EMBL/GenBank/DDBJ databases">
        <authorList>
            <person name="Varghese N."/>
            <person name="Submissions S."/>
        </authorList>
    </citation>
    <scope>NUCLEOTIDE SEQUENCE [LARGE SCALE GENOMIC DNA]</scope>
    <source>
        <strain evidence="11">DSM 8987</strain>
    </source>
</reference>
<evidence type="ECO:0000313" key="10">
    <source>
        <dbReference type="EMBL" id="SDD94612.1"/>
    </source>
</evidence>
<dbReference type="OrthoDB" id="9800507at2"/>
<evidence type="ECO:0000256" key="7">
    <source>
        <dbReference type="HAMAP-Rule" id="MF_00083"/>
    </source>
</evidence>
<keyword evidence="2 7" id="KW-0820">tRNA-binding</keyword>
<dbReference type="EC" id="3.1.1.29" evidence="1 7"/>
<keyword evidence="7" id="KW-0963">Cytoplasm</keyword>
<feature type="active site" description="Proton acceptor" evidence="7">
    <location>
        <position position="18"/>
    </location>
</feature>
<dbReference type="InterPro" id="IPR036416">
    <property type="entry name" value="Pept_tRNA_hydro_sf"/>
</dbReference>
<comment type="catalytic activity">
    <reaction evidence="7 8">
        <text>an N-acyl-L-alpha-aminoacyl-tRNA + H2O = an N-acyl-L-amino acid + a tRNA + H(+)</text>
        <dbReference type="Rhea" id="RHEA:54448"/>
        <dbReference type="Rhea" id="RHEA-COMP:10123"/>
        <dbReference type="Rhea" id="RHEA-COMP:13883"/>
        <dbReference type="ChEBI" id="CHEBI:15377"/>
        <dbReference type="ChEBI" id="CHEBI:15378"/>
        <dbReference type="ChEBI" id="CHEBI:59874"/>
        <dbReference type="ChEBI" id="CHEBI:78442"/>
        <dbReference type="ChEBI" id="CHEBI:138191"/>
        <dbReference type="EC" id="3.1.1.29"/>
    </reaction>
</comment>
<dbReference type="NCBIfam" id="TIGR00447">
    <property type="entry name" value="pth"/>
    <property type="match status" value="1"/>
</dbReference>
<dbReference type="GO" id="GO:0005737">
    <property type="term" value="C:cytoplasm"/>
    <property type="evidence" value="ECO:0007669"/>
    <property type="project" value="UniProtKB-SubCell"/>
</dbReference>
<feature type="site" description="Stabilizes the basic form of H active site to accept a proton" evidence="7">
    <location>
        <position position="90"/>
    </location>
</feature>
<gene>
    <name evidence="7" type="primary">pth</name>
    <name evidence="10" type="ORF">SAMN05661003_102197</name>
</gene>
<comment type="similarity">
    <text evidence="5 7 9">Belongs to the PTH family.</text>
</comment>
<feature type="binding site" evidence="7">
    <location>
        <position position="13"/>
    </location>
    <ligand>
        <name>tRNA</name>
        <dbReference type="ChEBI" id="CHEBI:17843"/>
    </ligand>
</feature>
<dbReference type="PANTHER" id="PTHR17224:SF1">
    <property type="entry name" value="PEPTIDYL-TRNA HYDROLASE"/>
    <property type="match status" value="1"/>
</dbReference>
<dbReference type="InterPro" id="IPR018171">
    <property type="entry name" value="Pept_tRNA_hydro_CS"/>
</dbReference>
<dbReference type="Proteomes" id="UP000243205">
    <property type="component" value="Unassembled WGS sequence"/>
</dbReference>
<organism evidence="10 11">
    <name type="scientific">Desulfuromonas thiophila</name>
    <dbReference type="NCBI Taxonomy" id="57664"/>
    <lineage>
        <taxon>Bacteria</taxon>
        <taxon>Pseudomonadati</taxon>
        <taxon>Thermodesulfobacteriota</taxon>
        <taxon>Desulfuromonadia</taxon>
        <taxon>Desulfuromonadales</taxon>
        <taxon>Desulfuromonadaceae</taxon>
        <taxon>Desulfuromonas</taxon>
    </lineage>
</organism>
<dbReference type="CDD" id="cd00462">
    <property type="entry name" value="PTH"/>
    <property type="match status" value="1"/>
</dbReference>
<dbReference type="EMBL" id="FNAQ01000002">
    <property type="protein sequence ID" value="SDD94612.1"/>
    <property type="molecule type" value="Genomic_DNA"/>
</dbReference>
<evidence type="ECO:0000256" key="4">
    <source>
        <dbReference type="ARBA" id="ARBA00022884"/>
    </source>
</evidence>
<keyword evidence="3 7" id="KW-0378">Hydrolase</keyword>
<dbReference type="InterPro" id="IPR001328">
    <property type="entry name" value="Pept_tRNA_hydro"/>
</dbReference>
<protein>
    <recommendedName>
        <fullName evidence="6 7">Peptidyl-tRNA hydrolase</fullName>
        <shortName evidence="7">Pth</shortName>
        <ecNumber evidence="1 7">3.1.1.29</ecNumber>
    </recommendedName>
</protein>
<dbReference type="Pfam" id="PF01195">
    <property type="entry name" value="Pept_tRNA_hydro"/>
    <property type="match status" value="1"/>
</dbReference>
<evidence type="ECO:0000313" key="11">
    <source>
        <dbReference type="Proteomes" id="UP000243205"/>
    </source>
</evidence>
<dbReference type="STRING" id="57664.SAMN05661003_102197"/>
<dbReference type="HAMAP" id="MF_00083">
    <property type="entry name" value="Pept_tRNA_hydro_bact"/>
    <property type="match status" value="1"/>
</dbReference>
<comment type="subunit">
    <text evidence="7">Monomer.</text>
</comment>
<feature type="binding site" evidence="7">
    <location>
        <position position="63"/>
    </location>
    <ligand>
        <name>tRNA</name>
        <dbReference type="ChEBI" id="CHEBI:17843"/>
    </ligand>
</feature>
<dbReference type="Gene3D" id="3.40.50.1470">
    <property type="entry name" value="Peptidyl-tRNA hydrolase"/>
    <property type="match status" value="1"/>
</dbReference>
<evidence type="ECO:0000256" key="5">
    <source>
        <dbReference type="ARBA" id="ARBA00038063"/>
    </source>
</evidence>
<dbReference type="AlphaFoldDB" id="A0A1G6YWG0"/>
<dbReference type="SUPFAM" id="SSF53178">
    <property type="entry name" value="Peptidyl-tRNA hydrolase-like"/>
    <property type="match status" value="1"/>
</dbReference>
<keyword evidence="4 7" id="KW-0694">RNA-binding</keyword>
<dbReference type="GO" id="GO:0072344">
    <property type="term" value="P:rescue of stalled ribosome"/>
    <property type="evidence" value="ECO:0007669"/>
    <property type="project" value="UniProtKB-UniRule"/>
</dbReference>
<dbReference type="FunFam" id="3.40.50.1470:FF:000001">
    <property type="entry name" value="Peptidyl-tRNA hydrolase"/>
    <property type="match status" value="1"/>
</dbReference>
<evidence type="ECO:0000256" key="8">
    <source>
        <dbReference type="RuleBase" id="RU000673"/>
    </source>
</evidence>
<feature type="binding site" evidence="7">
    <location>
        <position position="65"/>
    </location>
    <ligand>
        <name>tRNA</name>
        <dbReference type="ChEBI" id="CHEBI:17843"/>
    </ligand>
</feature>